<feature type="transmembrane region" description="Helical" evidence="6">
    <location>
        <begin position="352"/>
        <end position="372"/>
    </location>
</feature>
<evidence type="ECO:0000256" key="5">
    <source>
        <dbReference type="SAM" id="MobiDB-lite"/>
    </source>
</evidence>
<dbReference type="PIRSF" id="PIRSF006060">
    <property type="entry name" value="AA_transporter"/>
    <property type="match status" value="1"/>
</dbReference>
<evidence type="ECO:0000256" key="6">
    <source>
        <dbReference type="SAM" id="Phobius"/>
    </source>
</evidence>
<comment type="subcellular location">
    <subcellularLocation>
        <location evidence="1">Membrane</location>
        <topology evidence="1">Multi-pass membrane protein</topology>
    </subcellularLocation>
</comment>
<feature type="transmembrane region" description="Helical" evidence="6">
    <location>
        <begin position="125"/>
        <end position="145"/>
    </location>
</feature>
<evidence type="ECO:0000313" key="9">
    <source>
        <dbReference type="Proteomes" id="UP000778578"/>
    </source>
</evidence>
<protein>
    <submittedName>
        <fullName evidence="8">APC family permease</fullName>
    </submittedName>
</protein>
<keyword evidence="3 6" id="KW-1133">Transmembrane helix</keyword>
<keyword evidence="2 6" id="KW-0812">Transmembrane</keyword>
<keyword evidence="4 6" id="KW-0472">Membrane</keyword>
<feature type="domain" description="Amino acid permease/ SLC12A" evidence="7">
    <location>
        <begin position="31"/>
        <end position="376"/>
    </location>
</feature>
<reference evidence="8 9" key="1">
    <citation type="submission" date="2021-08" db="EMBL/GenBank/DDBJ databases">
        <title>WGS of actinomycetes from Thailand.</title>
        <authorList>
            <person name="Thawai C."/>
        </authorList>
    </citation>
    <scope>NUCLEOTIDE SEQUENCE [LARGE SCALE GENOMIC DNA]</scope>
    <source>
        <strain evidence="8 9">PLK6-54</strain>
    </source>
</reference>
<feature type="transmembrane region" description="Helical" evidence="6">
    <location>
        <begin position="384"/>
        <end position="402"/>
    </location>
</feature>
<feature type="region of interest" description="Disordered" evidence="5">
    <location>
        <begin position="438"/>
        <end position="467"/>
    </location>
</feature>
<dbReference type="InterPro" id="IPR004841">
    <property type="entry name" value="AA-permease/SLC12A_dom"/>
</dbReference>
<proteinExistence type="predicted"/>
<dbReference type="RefSeq" id="WP_222962408.1">
    <property type="nucleotide sequence ID" value="NZ_JAINZZ010000010.1"/>
</dbReference>
<feature type="transmembrane region" description="Helical" evidence="6">
    <location>
        <begin position="282"/>
        <end position="304"/>
    </location>
</feature>
<accession>A0ABS7Q5Z4</accession>
<sequence length="467" mass="49304">MTDQPARMRGNLGLLSVVAFGVAYMAPAVVTSIFGVIAAGSRGASPTAYLIATGAMLVTGLSYAKMAKVHPSSGSVYTYARKELDSRVGFLAGWALLLDYLFLPMVAWLLQAIYLHAQFPAFPEWAWLVVNVVLATAINVVGLKVADRVNRVLLLGVTALLVVLAVLCVHYGLGHGGTPAAGHAFWNSTGSVSSVTAAAAVAAYAFLGFDAVSTLSEEVRDPRRTIPRSIVLTVLTGGGIFVAISFVMQWAHPGGSFPDENSAGYLVSTTVGGKTFADVANIVSMLGGFASCVAIQASTSRLMFVMGRDGALPRRVFGRLHRKLLTPVTNVLVIGAVGLLAMNLSLADATSFINFGAFLGFTVVNVCVIAYAVRQWRTGTRHPVARYLLLPAAGAVIDVYLITQLGHTAVELGLGWLVIGIAWLAVITRGFRRPAPELHLNPDDENAPATAESPARAFEPAAQPQEN</sequence>
<feature type="transmembrane region" description="Helical" evidence="6">
    <location>
        <begin position="12"/>
        <end position="37"/>
    </location>
</feature>
<dbReference type="Gene3D" id="1.20.1740.10">
    <property type="entry name" value="Amino acid/polyamine transporter I"/>
    <property type="match status" value="1"/>
</dbReference>
<evidence type="ECO:0000256" key="4">
    <source>
        <dbReference type="ARBA" id="ARBA00023136"/>
    </source>
</evidence>
<name>A0ABS7Q5Z4_9ACTN</name>
<comment type="caution">
    <text evidence="8">The sequence shown here is derived from an EMBL/GenBank/DDBJ whole genome shotgun (WGS) entry which is preliminary data.</text>
</comment>
<evidence type="ECO:0000259" key="7">
    <source>
        <dbReference type="Pfam" id="PF00324"/>
    </source>
</evidence>
<evidence type="ECO:0000256" key="2">
    <source>
        <dbReference type="ARBA" id="ARBA00022692"/>
    </source>
</evidence>
<feature type="transmembrane region" description="Helical" evidence="6">
    <location>
        <begin position="230"/>
        <end position="251"/>
    </location>
</feature>
<keyword evidence="9" id="KW-1185">Reference proteome</keyword>
<dbReference type="Pfam" id="PF00324">
    <property type="entry name" value="AA_permease"/>
    <property type="match status" value="1"/>
</dbReference>
<dbReference type="PANTHER" id="PTHR42770:SF8">
    <property type="entry name" value="PUTRESCINE IMPORTER PUUP"/>
    <property type="match status" value="1"/>
</dbReference>
<dbReference type="Proteomes" id="UP000778578">
    <property type="component" value="Unassembled WGS sequence"/>
</dbReference>
<feature type="transmembrane region" description="Helical" evidence="6">
    <location>
        <begin position="152"/>
        <end position="173"/>
    </location>
</feature>
<dbReference type="EMBL" id="JAINZZ010000010">
    <property type="protein sequence ID" value="MBY8878266.1"/>
    <property type="molecule type" value="Genomic_DNA"/>
</dbReference>
<dbReference type="InterPro" id="IPR050367">
    <property type="entry name" value="APC_superfamily"/>
</dbReference>
<feature type="transmembrane region" description="Helical" evidence="6">
    <location>
        <begin position="414"/>
        <end position="431"/>
    </location>
</feature>
<gene>
    <name evidence="8" type="ORF">K7862_11565</name>
</gene>
<evidence type="ECO:0000256" key="3">
    <source>
        <dbReference type="ARBA" id="ARBA00022989"/>
    </source>
</evidence>
<evidence type="ECO:0000313" key="8">
    <source>
        <dbReference type="EMBL" id="MBY8878266.1"/>
    </source>
</evidence>
<organism evidence="8 9">
    <name type="scientific">Actinacidiphila acidipaludis</name>
    <dbReference type="NCBI Taxonomy" id="2873382"/>
    <lineage>
        <taxon>Bacteria</taxon>
        <taxon>Bacillati</taxon>
        <taxon>Actinomycetota</taxon>
        <taxon>Actinomycetes</taxon>
        <taxon>Kitasatosporales</taxon>
        <taxon>Streptomycetaceae</taxon>
        <taxon>Actinacidiphila</taxon>
    </lineage>
</organism>
<evidence type="ECO:0000256" key="1">
    <source>
        <dbReference type="ARBA" id="ARBA00004141"/>
    </source>
</evidence>
<dbReference type="PANTHER" id="PTHR42770">
    <property type="entry name" value="AMINO ACID TRANSPORTER-RELATED"/>
    <property type="match status" value="1"/>
</dbReference>
<feature type="transmembrane region" description="Helical" evidence="6">
    <location>
        <begin position="324"/>
        <end position="346"/>
    </location>
</feature>
<feature type="transmembrane region" description="Helical" evidence="6">
    <location>
        <begin position="49"/>
        <end position="67"/>
    </location>
</feature>
<feature type="transmembrane region" description="Helical" evidence="6">
    <location>
        <begin position="185"/>
        <end position="209"/>
    </location>
</feature>
<feature type="transmembrane region" description="Helical" evidence="6">
    <location>
        <begin position="88"/>
        <end position="113"/>
    </location>
</feature>